<feature type="compositionally biased region" description="Basic and acidic residues" evidence="1">
    <location>
        <begin position="252"/>
        <end position="271"/>
    </location>
</feature>
<feature type="compositionally biased region" description="Pro residues" evidence="1">
    <location>
        <begin position="200"/>
        <end position="209"/>
    </location>
</feature>
<accession>A0AAV5V855</accession>
<sequence>RFLSSIRLKFFHCSSTRHSNTRRMAEHTITLSQLWAGEDRPIVSDNVYKGLKQWFLEDARIRHGNVDRLTDERRLIDLFMEKPETNVIDVVRSTVQGFAFKLCGGIEKKMMRETGVLQIVLRSIIDDAREMRQETDKAWEYVEKLQNRLMDMGVDPFEVVGLDSPNRRENPVADSVSAIQAVPPPPHLPPFVPKKQQVVPQPPPPPPSNPLQIITVPSLFIPNEESIDSYMKVEEEKEGSIDGIEFRANSTDSDRSELNKKKSTGDEKFKP</sequence>
<dbReference type="AlphaFoldDB" id="A0AAV5V855"/>
<gene>
    <name evidence="2" type="ORF">PFISCL1PPCAC_5710</name>
</gene>
<feature type="region of interest" description="Disordered" evidence="1">
    <location>
        <begin position="179"/>
        <end position="212"/>
    </location>
</feature>
<feature type="compositionally biased region" description="Pro residues" evidence="1">
    <location>
        <begin position="182"/>
        <end position="192"/>
    </location>
</feature>
<feature type="region of interest" description="Disordered" evidence="1">
    <location>
        <begin position="233"/>
        <end position="271"/>
    </location>
</feature>
<reference evidence="2" key="1">
    <citation type="submission" date="2023-10" db="EMBL/GenBank/DDBJ databases">
        <title>Genome assembly of Pristionchus species.</title>
        <authorList>
            <person name="Yoshida K."/>
            <person name="Sommer R.J."/>
        </authorList>
    </citation>
    <scope>NUCLEOTIDE SEQUENCE</scope>
    <source>
        <strain evidence="2">RS5133</strain>
    </source>
</reference>
<dbReference type="EMBL" id="BTSY01000002">
    <property type="protein sequence ID" value="GMT14413.1"/>
    <property type="molecule type" value="Genomic_DNA"/>
</dbReference>
<keyword evidence="3" id="KW-1185">Reference proteome</keyword>
<comment type="caution">
    <text evidence="2">The sequence shown here is derived from an EMBL/GenBank/DDBJ whole genome shotgun (WGS) entry which is preliminary data.</text>
</comment>
<protein>
    <submittedName>
        <fullName evidence="2">Uncharacterized protein</fullName>
    </submittedName>
</protein>
<evidence type="ECO:0000313" key="3">
    <source>
        <dbReference type="Proteomes" id="UP001432322"/>
    </source>
</evidence>
<name>A0AAV5V855_9BILA</name>
<organism evidence="2 3">
    <name type="scientific">Pristionchus fissidentatus</name>
    <dbReference type="NCBI Taxonomy" id="1538716"/>
    <lineage>
        <taxon>Eukaryota</taxon>
        <taxon>Metazoa</taxon>
        <taxon>Ecdysozoa</taxon>
        <taxon>Nematoda</taxon>
        <taxon>Chromadorea</taxon>
        <taxon>Rhabditida</taxon>
        <taxon>Rhabditina</taxon>
        <taxon>Diplogasteromorpha</taxon>
        <taxon>Diplogasteroidea</taxon>
        <taxon>Neodiplogasteridae</taxon>
        <taxon>Pristionchus</taxon>
    </lineage>
</organism>
<evidence type="ECO:0000256" key="1">
    <source>
        <dbReference type="SAM" id="MobiDB-lite"/>
    </source>
</evidence>
<dbReference type="Proteomes" id="UP001432322">
    <property type="component" value="Unassembled WGS sequence"/>
</dbReference>
<proteinExistence type="predicted"/>
<feature type="non-terminal residue" evidence="2">
    <location>
        <position position="1"/>
    </location>
</feature>
<evidence type="ECO:0000313" key="2">
    <source>
        <dbReference type="EMBL" id="GMT14413.1"/>
    </source>
</evidence>